<keyword evidence="2" id="KW-0560">Oxidoreductase</keyword>
<evidence type="ECO:0000259" key="3">
    <source>
        <dbReference type="Pfam" id="PF05368"/>
    </source>
</evidence>
<dbReference type="Gene3D" id="3.90.25.10">
    <property type="entry name" value="UDP-galactose 4-epimerase, domain 1"/>
    <property type="match status" value="1"/>
</dbReference>
<name>A0A0D6QX63_ARACU</name>
<dbReference type="InterPro" id="IPR050608">
    <property type="entry name" value="NmrA-type/Isoflavone_red_sf"/>
</dbReference>
<dbReference type="AlphaFoldDB" id="A0A0D6QX63"/>
<proteinExistence type="predicted"/>
<dbReference type="SUPFAM" id="SSF51735">
    <property type="entry name" value="NAD(P)-binding Rossmann-fold domains"/>
    <property type="match status" value="1"/>
</dbReference>
<dbReference type="EMBL" id="GCKF01041452">
    <property type="protein sequence ID" value="JAG95133.1"/>
    <property type="molecule type" value="Transcribed_RNA"/>
</dbReference>
<evidence type="ECO:0000313" key="4">
    <source>
        <dbReference type="EMBL" id="JAG95134.1"/>
    </source>
</evidence>
<reference evidence="4" key="1">
    <citation type="submission" date="2015-03" db="EMBL/GenBank/DDBJ databases">
        <title>A transcriptome of Araucaria cunninghamii, an australian fine timber species.</title>
        <authorList>
            <person name="Jing Yi C.J.Y."/>
            <person name="Yin San L.Y.S."/>
            <person name="Abdul Karim S.S."/>
            <person name="Wan Azmi N.N."/>
            <person name="Hercus R.R."/>
            <person name="Croft L.L."/>
        </authorList>
    </citation>
    <scope>NUCLEOTIDE SEQUENCE</scope>
    <source>
        <strain evidence="4">MI0301</strain>
        <tissue evidence="4">Leaf</tissue>
    </source>
</reference>
<feature type="domain" description="NmrA-like" evidence="3">
    <location>
        <begin position="41"/>
        <end position="337"/>
    </location>
</feature>
<sequence length="341" mass="38154">MASAAEVTHHLAEEATISFGGGVSNKAQKNYEYYNEKKVVNSKVLIIGSTGFIGRFVTEASLSFGHPTYALIRPTTVKKELVQELADSGIQVLYGCLEDHDSLVRAIRQVDIVISIVGGDQILKQLKIVDAIKEVGTVKRFLPSEFGHDVDQADPAEPALTFYKNKRTIRRAVEEAMIPYTYICCNSIAGWPYYYHTHPTELPPPMDQVEIYGEGNVKAYFVTGPDIGAYTIKAMDDPHTLNKSLHFRPPQNFLSLNELAAIWEKKIAKTLKRVIVSGHDLLLIAKESSFPASVVAALTHDIFINGCQFKFPIQPPHHAEVCQLYPDMKYTTVEDFFDQYL</sequence>
<dbReference type="PANTHER" id="PTHR43349:SF89">
    <property type="entry name" value="LEUCANTHOCYANIDIN REDUCTASE"/>
    <property type="match status" value="1"/>
</dbReference>
<evidence type="ECO:0000256" key="1">
    <source>
        <dbReference type="ARBA" id="ARBA00022857"/>
    </source>
</evidence>
<dbReference type="GO" id="GO:0016491">
    <property type="term" value="F:oxidoreductase activity"/>
    <property type="evidence" value="ECO:0007669"/>
    <property type="project" value="UniProtKB-KW"/>
</dbReference>
<organism evidence="4">
    <name type="scientific">Araucaria cunninghamii</name>
    <name type="common">Hoop pine</name>
    <name type="synonym">Moreton Bay pine</name>
    <dbReference type="NCBI Taxonomy" id="56994"/>
    <lineage>
        <taxon>Eukaryota</taxon>
        <taxon>Viridiplantae</taxon>
        <taxon>Streptophyta</taxon>
        <taxon>Embryophyta</taxon>
        <taxon>Tracheophyta</taxon>
        <taxon>Spermatophyta</taxon>
        <taxon>Pinopsida</taxon>
        <taxon>Pinidae</taxon>
        <taxon>Conifers II</taxon>
        <taxon>Araucariales</taxon>
        <taxon>Araucariaceae</taxon>
        <taxon>Araucaria</taxon>
    </lineage>
</organism>
<dbReference type="Pfam" id="PF05368">
    <property type="entry name" value="NmrA"/>
    <property type="match status" value="1"/>
</dbReference>
<protein>
    <recommendedName>
        <fullName evidence="3">NmrA-like domain-containing protein</fullName>
    </recommendedName>
</protein>
<dbReference type="PANTHER" id="PTHR43349">
    <property type="entry name" value="PINORESINOL REDUCTASE-RELATED"/>
    <property type="match status" value="1"/>
</dbReference>
<accession>A0A0D6QX63</accession>
<keyword evidence="1" id="KW-0521">NADP</keyword>
<dbReference type="EMBL" id="GCKF01041451">
    <property type="protein sequence ID" value="JAG95134.1"/>
    <property type="molecule type" value="Transcribed_RNA"/>
</dbReference>
<dbReference type="InterPro" id="IPR045312">
    <property type="entry name" value="PCBER-like"/>
</dbReference>
<dbReference type="CDD" id="cd05259">
    <property type="entry name" value="PCBER_SDR_a"/>
    <property type="match status" value="1"/>
</dbReference>
<dbReference type="InterPro" id="IPR036291">
    <property type="entry name" value="NAD(P)-bd_dom_sf"/>
</dbReference>
<dbReference type="Gene3D" id="3.40.50.720">
    <property type="entry name" value="NAD(P)-binding Rossmann-like Domain"/>
    <property type="match status" value="1"/>
</dbReference>
<evidence type="ECO:0000256" key="2">
    <source>
        <dbReference type="ARBA" id="ARBA00023002"/>
    </source>
</evidence>
<dbReference type="InterPro" id="IPR008030">
    <property type="entry name" value="NmrA-like"/>
</dbReference>